<protein>
    <submittedName>
        <fullName evidence="1">Uncharacterized protein</fullName>
    </submittedName>
</protein>
<gene>
    <name evidence="1" type="ORF">BO222_07720</name>
</gene>
<sequence>MKIETENLILQTPESEAIEWQNRLQLLTSMGLDHSSLNYEQLLTDAAFKDENHQHFEKQIRKLIDLLNSDILVQIIEKKDLQEIGLIILSSHSAAEIDAGYYFYRSEDQKKYAHESFEKLMPYVETEVRKLSAQFSDLFHTDSKLRNLMQKYA</sequence>
<dbReference type="RefSeq" id="WP_075819906.1">
    <property type="nucleotide sequence ID" value="NZ_CAPNHH010000054.1"/>
</dbReference>
<dbReference type="AlphaFoldDB" id="A0A1U7NFA8"/>
<organism evidence="1 2">
    <name type="scientific">Ileibacterium valens</name>
    <dbReference type="NCBI Taxonomy" id="1862668"/>
    <lineage>
        <taxon>Bacteria</taxon>
        <taxon>Bacillati</taxon>
        <taxon>Bacillota</taxon>
        <taxon>Erysipelotrichia</taxon>
        <taxon>Erysipelotrichales</taxon>
        <taxon>Erysipelotrichaceae</taxon>
        <taxon>Ileibacterium</taxon>
    </lineage>
</organism>
<evidence type="ECO:0000313" key="1">
    <source>
        <dbReference type="EMBL" id="OLU38854.1"/>
    </source>
</evidence>
<name>A0A1U7NFA8_9FIRM</name>
<accession>A0A1U7NFA8</accession>
<comment type="caution">
    <text evidence="1">The sequence shown here is derived from an EMBL/GenBank/DDBJ whole genome shotgun (WGS) entry which is preliminary data.</text>
</comment>
<dbReference type="EMBL" id="MPJW01000148">
    <property type="protein sequence ID" value="OLU38854.1"/>
    <property type="molecule type" value="Genomic_DNA"/>
</dbReference>
<dbReference type="GeneID" id="82203069"/>
<keyword evidence="2" id="KW-1185">Reference proteome</keyword>
<dbReference type="Proteomes" id="UP000186341">
    <property type="component" value="Unassembled WGS sequence"/>
</dbReference>
<reference evidence="1 2" key="1">
    <citation type="submission" date="2016-11" db="EMBL/GenBank/DDBJ databases">
        <title>Description of two novel members of the family Erysipelotrichaceae: Ileibacterium lipovorans gen. nov., sp. nov. and Dubosiella newyorkensis, gen. nov., sp. nov.</title>
        <authorList>
            <person name="Cox L.M."/>
            <person name="Sohn J."/>
            <person name="Tyrrell K.L."/>
            <person name="Citron D.M."/>
            <person name="Lawson P.A."/>
            <person name="Patel N.B."/>
            <person name="Iizumi T."/>
            <person name="Perez-Perez G.I."/>
            <person name="Goldstein E.J."/>
            <person name="Blaser M.J."/>
        </authorList>
    </citation>
    <scope>NUCLEOTIDE SEQUENCE [LARGE SCALE GENOMIC DNA]</scope>
    <source>
        <strain evidence="1 2">NYU-BL-A3</strain>
    </source>
</reference>
<proteinExistence type="predicted"/>
<evidence type="ECO:0000313" key="2">
    <source>
        <dbReference type="Proteomes" id="UP000186341"/>
    </source>
</evidence>